<proteinExistence type="inferred from homology"/>
<dbReference type="PANTHER" id="PTHR36122">
    <property type="entry name" value="NICOTINAMIDE RIBOSIDE TRANSPORTER PNUC"/>
    <property type="match status" value="1"/>
</dbReference>
<evidence type="ECO:0000256" key="3">
    <source>
        <dbReference type="ARBA" id="ARBA00006669"/>
    </source>
</evidence>
<keyword evidence="9 10" id="KW-0472">Membrane</keyword>
<dbReference type="PANTHER" id="PTHR36122:SF2">
    <property type="entry name" value="NICOTINAMIDE RIBOSIDE TRANSPORTER PNUC"/>
    <property type="match status" value="1"/>
</dbReference>
<dbReference type="Pfam" id="PF04973">
    <property type="entry name" value="NMN_transporter"/>
    <property type="match status" value="1"/>
</dbReference>
<evidence type="ECO:0000313" key="12">
    <source>
        <dbReference type="Proteomes" id="UP000260351"/>
    </source>
</evidence>
<feature type="transmembrane region" description="Helical" evidence="10">
    <location>
        <begin position="104"/>
        <end position="123"/>
    </location>
</feature>
<evidence type="ECO:0000256" key="6">
    <source>
        <dbReference type="ARBA" id="ARBA00022475"/>
    </source>
</evidence>
<accession>A0A3E1K7E2</accession>
<evidence type="ECO:0000256" key="4">
    <source>
        <dbReference type="ARBA" id="ARBA00017522"/>
    </source>
</evidence>
<dbReference type="OrthoDB" id="9791248at2"/>
<evidence type="ECO:0000313" key="11">
    <source>
        <dbReference type="EMBL" id="RFF29950.1"/>
    </source>
</evidence>
<keyword evidence="6" id="KW-1003">Cell membrane</keyword>
<dbReference type="Proteomes" id="UP000260351">
    <property type="component" value="Unassembled WGS sequence"/>
</dbReference>
<keyword evidence="7 10" id="KW-0812">Transmembrane</keyword>
<evidence type="ECO:0000256" key="7">
    <source>
        <dbReference type="ARBA" id="ARBA00022692"/>
    </source>
</evidence>
<evidence type="ECO:0000256" key="10">
    <source>
        <dbReference type="SAM" id="Phobius"/>
    </source>
</evidence>
<organism evidence="11 12">
    <name type="scientific">Wenzhouxiangella sediminis</name>
    <dbReference type="NCBI Taxonomy" id="1792836"/>
    <lineage>
        <taxon>Bacteria</taxon>
        <taxon>Pseudomonadati</taxon>
        <taxon>Pseudomonadota</taxon>
        <taxon>Gammaproteobacteria</taxon>
        <taxon>Chromatiales</taxon>
        <taxon>Wenzhouxiangellaceae</taxon>
        <taxon>Wenzhouxiangella</taxon>
    </lineage>
</organism>
<protein>
    <recommendedName>
        <fullName evidence="4">Nicotinamide riboside transporter PnuC</fullName>
    </recommendedName>
</protein>
<evidence type="ECO:0000256" key="2">
    <source>
        <dbReference type="ARBA" id="ARBA00004651"/>
    </source>
</evidence>
<dbReference type="RefSeq" id="WP_116651184.1">
    <property type="nucleotide sequence ID" value="NZ_QUZK01000041.1"/>
</dbReference>
<dbReference type="InterPro" id="IPR006419">
    <property type="entry name" value="NMN_transpt_PnuC"/>
</dbReference>
<reference evidence="11 12" key="1">
    <citation type="submission" date="2018-08" db="EMBL/GenBank/DDBJ databases">
        <title>Wenzhouxiangella salilacus sp. nov., a novel bacterium isolated from a saline lake in Xinjiang Province, China.</title>
        <authorList>
            <person name="Han S."/>
        </authorList>
    </citation>
    <scope>NUCLEOTIDE SEQUENCE [LARGE SCALE GENOMIC DNA]</scope>
    <source>
        <strain evidence="11 12">XDB06</strain>
    </source>
</reference>
<dbReference type="GO" id="GO:0034257">
    <property type="term" value="F:nicotinamide riboside transmembrane transporter activity"/>
    <property type="evidence" value="ECO:0007669"/>
    <property type="project" value="InterPro"/>
</dbReference>
<name>A0A3E1K7E2_9GAMM</name>
<keyword evidence="5" id="KW-0813">Transport</keyword>
<evidence type="ECO:0000256" key="8">
    <source>
        <dbReference type="ARBA" id="ARBA00022989"/>
    </source>
</evidence>
<evidence type="ECO:0000256" key="5">
    <source>
        <dbReference type="ARBA" id="ARBA00022448"/>
    </source>
</evidence>
<gene>
    <name evidence="11" type="ORF">DZC52_10995</name>
</gene>
<feature type="transmembrane region" description="Helical" evidence="10">
    <location>
        <begin position="178"/>
        <end position="198"/>
    </location>
</feature>
<feature type="transmembrane region" description="Helical" evidence="10">
    <location>
        <begin position="41"/>
        <end position="60"/>
    </location>
</feature>
<feature type="transmembrane region" description="Helical" evidence="10">
    <location>
        <begin position="14"/>
        <end position="34"/>
    </location>
</feature>
<comment type="caution">
    <text evidence="11">The sequence shown here is derived from an EMBL/GenBank/DDBJ whole genome shotgun (WGS) entry which is preliminary data.</text>
</comment>
<evidence type="ECO:0000256" key="9">
    <source>
        <dbReference type="ARBA" id="ARBA00023136"/>
    </source>
</evidence>
<dbReference type="AlphaFoldDB" id="A0A3E1K7E2"/>
<comment type="subcellular location">
    <subcellularLocation>
        <location evidence="2">Cell membrane</location>
        <topology evidence="2">Multi-pass membrane protein</topology>
    </subcellularLocation>
</comment>
<sequence>MTLNSWLEQLAQRWAQMSGWELAAVVLAVAYLLLAVRQNRWCWAAAFVSTAIFTLLFWHVQLVMQSALNGYYMAMAVYGWWHWQHGDGGDETGGLPIHRWGAKHHAVALGVITACALASGYLLDRHSDAAWPYLDSFVTWAAVVTTFMVARKVLDNWAYWMVINSLAIVLFVDRGMALTALLHATYLVISVFGWISWVRDYRRQPAETAVEPS</sequence>
<keyword evidence="8 10" id="KW-1133">Transmembrane helix</keyword>
<dbReference type="NCBIfam" id="TIGR01528">
    <property type="entry name" value="NMN_trans_PnuC"/>
    <property type="match status" value="1"/>
</dbReference>
<comment type="similarity">
    <text evidence="3">Belongs to the nicotinamide ribonucleoside (NR) uptake permease (TC 4.B.1) family.</text>
</comment>
<comment type="function">
    <text evidence="1">Required for nicotinamide riboside transport across the inner membrane.</text>
</comment>
<evidence type="ECO:0000256" key="1">
    <source>
        <dbReference type="ARBA" id="ARBA00002672"/>
    </source>
</evidence>
<feature type="transmembrane region" description="Helical" evidence="10">
    <location>
        <begin position="157"/>
        <end position="172"/>
    </location>
</feature>
<keyword evidence="12" id="KW-1185">Reference proteome</keyword>
<dbReference type="GO" id="GO:0005886">
    <property type="term" value="C:plasma membrane"/>
    <property type="evidence" value="ECO:0007669"/>
    <property type="project" value="UniProtKB-SubCell"/>
</dbReference>
<dbReference type="EMBL" id="QUZK01000041">
    <property type="protein sequence ID" value="RFF29950.1"/>
    <property type="molecule type" value="Genomic_DNA"/>
</dbReference>